<reference evidence="1" key="1">
    <citation type="submission" date="2021-01" db="EMBL/GenBank/DDBJ databases">
        <authorList>
            <consortium name="Genoscope - CEA"/>
            <person name="William W."/>
        </authorList>
    </citation>
    <scope>NUCLEOTIDE SEQUENCE</scope>
</reference>
<evidence type="ECO:0000313" key="1">
    <source>
        <dbReference type="EMBL" id="CAD8215304.1"/>
    </source>
</evidence>
<protein>
    <submittedName>
        <fullName evidence="1">Uncharacterized protein</fullName>
    </submittedName>
</protein>
<accession>A0A8S1YSQ2</accession>
<evidence type="ECO:0000313" key="2">
    <source>
        <dbReference type="Proteomes" id="UP000683925"/>
    </source>
</evidence>
<dbReference type="EMBL" id="CAJJDP010000229">
    <property type="protein sequence ID" value="CAD8215304.1"/>
    <property type="molecule type" value="Genomic_DNA"/>
</dbReference>
<proteinExistence type="predicted"/>
<dbReference type="AlphaFoldDB" id="A0A8S1YSQ2"/>
<sequence length="173" mass="20359">MRQEYFTQGYCPNYVTCQAQNVILGFIKTATSWFKRLYDNNANKIFALFLPFPSYQTKSLNQWTICIATKLLTSTIPSTTIASRVRCPASYQYQKSDEYIVNFKLYDTIFITDTLSNSGAFQSQQNVRLVQLQFLSLNQFPFYQTFFDGNCIFWTKYLFSKLFCIYYQQQVSN</sequence>
<name>A0A8S1YSQ2_PAROT</name>
<organism evidence="1 2">
    <name type="scientific">Paramecium octaurelia</name>
    <dbReference type="NCBI Taxonomy" id="43137"/>
    <lineage>
        <taxon>Eukaryota</taxon>
        <taxon>Sar</taxon>
        <taxon>Alveolata</taxon>
        <taxon>Ciliophora</taxon>
        <taxon>Intramacronucleata</taxon>
        <taxon>Oligohymenophorea</taxon>
        <taxon>Peniculida</taxon>
        <taxon>Parameciidae</taxon>
        <taxon>Paramecium</taxon>
    </lineage>
</organism>
<keyword evidence="2" id="KW-1185">Reference proteome</keyword>
<gene>
    <name evidence="1" type="ORF">POCTA_138.1.T2250011</name>
</gene>
<comment type="caution">
    <text evidence="1">The sequence shown here is derived from an EMBL/GenBank/DDBJ whole genome shotgun (WGS) entry which is preliminary data.</text>
</comment>
<dbReference type="Proteomes" id="UP000683925">
    <property type="component" value="Unassembled WGS sequence"/>
</dbReference>